<evidence type="ECO:0000256" key="5">
    <source>
        <dbReference type="ARBA" id="ARBA00022781"/>
    </source>
</evidence>
<keyword evidence="8 12" id="KW-0472">Membrane</keyword>
<evidence type="ECO:0000256" key="10">
    <source>
        <dbReference type="ARBA" id="ARBA00025198"/>
    </source>
</evidence>
<proteinExistence type="inferred from homology"/>
<evidence type="ECO:0000256" key="11">
    <source>
        <dbReference type="ARBA" id="ARBA00037847"/>
    </source>
</evidence>
<dbReference type="GO" id="GO:0005886">
    <property type="term" value="C:plasma membrane"/>
    <property type="evidence" value="ECO:0007669"/>
    <property type="project" value="UniProtKB-SubCell"/>
</dbReference>
<dbReference type="HAMAP" id="MF_01398">
    <property type="entry name" value="ATP_synth_b_bprime"/>
    <property type="match status" value="1"/>
</dbReference>
<comment type="subcellular location">
    <subcellularLocation>
        <location evidence="12">Cell membrane</location>
        <topology evidence="12">Single-pass membrane protein</topology>
    </subcellularLocation>
    <subcellularLocation>
        <location evidence="11">Endomembrane system</location>
        <topology evidence="11">Single-pass membrane protein</topology>
    </subcellularLocation>
</comment>
<keyword evidence="9 12" id="KW-0066">ATP synthesis</keyword>
<evidence type="ECO:0000313" key="15">
    <source>
        <dbReference type="EMBL" id="MCF2527287.1"/>
    </source>
</evidence>
<evidence type="ECO:0000256" key="14">
    <source>
        <dbReference type="SAM" id="Coils"/>
    </source>
</evidence>
<dbReference type="GO" id="GO:0045259">
    <property type="term" value="C:proton-transporting ATP synthase complex"/>
    <property type="evidence" value="ECO:0007669"/>
    <property type="project" value="UniProtKB-KW"/>
</dbReference>
<evidence type="ECO:0000256" key="7">
    <source>
        <dbReference type="ARBA" id="ARBA00023065"/>
    </source>
</evidence>
<dbReference type="Proteomes" id="UP001165378">
    <property type="component" value="Unassembled WGS sequence"/>
</dbReference>
<dbReference type="AlphaFoldDB" id="A0AA41PXB9"/>
<organism evidence="15 16">
    <name type="scientific">Yinghuangia soli</name>
    <dbReference type="NCBI Taxonomy" id="2908204"/>
    <lineage>
        <taxon>Bacteria</taxon>
        <taxon>Bacillati</taxon>
        <taxon>Actinomycetota</taxon>
        <taxon>Actinomycetes</taxon>
        <taxon>Kitasatosporales</taxon>
        <taxon>Streptomycetaceae</taxon>
        <taxon>Yinghuangia</taxon>
    </lineage>
</organism>
<feature type="coiled-coil region" evidence="14">
    <location>
        <begin position="44"/>
        <end position="82"/>
    </location>
</feature>
<keyword evidence="2 12" id="KW-0813">Transport</keyword>
<comment type="similarity">
    <text evidence="1 12 13">Belongs to the ATPase B chain family.</text>
</comment>
<protein>
    <recommendedName>
        <fullName evidence="12">ATP synthase subunit b</fullName>
    </recommendedName>
    <alternativeName>
        <fullName evidence="12">ATP synthase F(0) sector subunit b</fullName>
    </alternativeName>
    <alternativeName>
        <fullName evidence="12">ATPase subunit I</fullName>
    </alternativeName>
    <alternativeName>
        <fullName evidence="12">F-type ATPase subunit b</fullName>
        <shortName evidence="12">F-ATPase subunit b</shortName>
    </alternativeName>
</protein>
<gene>
    <name evidence="12" type="primary">atpF</name>
    <name evidence="15" type="ORF">LZ495_08680</name>
</gene>
<evidence type="ECO:0000256" key="8">
    <source>
        <dbReference type="ARBA" id="ARBA00023136"/>
    </source>
</evidence>
<dbReference type="CDD" id="cd06503">
    <property type="entry name" value="ATP-synt_Fo_b"/>
    <property type="match status" value="1"/>
</dbReference>
<comment type="function">
    <text evidence="12">Component of the F(0) channel, it forms part of the peripheral stalk, linking F(1) to F(0).</text>
</comment>
<dbReference type="RefSeq" id="WP_235051426.1">
    <property type="nucleotide sequence ID" value="NZ_JAKFHA010000003.1"/>
</dbReference>
<comment type="caution">
    <text evidence="15">The sequence shown here is derived from an EMBL/GenBank/DDBJ whole genome shotgun (WGS) entry which is preliminary data.</text>
</comment>
<name>A0AA41PXB9_9ACTN</name>
<evidence type="ECO:0000313" key="16">
    <source>
        <dbReference type="Proteomes" id="UP001165378"/>
    </source>
</evidence>
<keyword evidence="4 12" id="KW-0812">Transmembrane</keyword>
<dbReference type="InterPro" id="IPR050059">
    <property type="entry name" value="ATP_synthase_B_chain"/>
</dbReference>
<evidence type="ECO:0000256" key="9">
    <source>
        <dbReference type="ARBA" id="ARBA00023310"/>
    </source>
</evidence>
<keyword evidence="16" id="KW-1185">Reference proteome</keyword>
<evidence type="ECO:0000256" key="4">
    <source>
        <dbReference type="ARBA" id="ARBA00022692"/>
    </source>
</evidence>
<keyword evidence="12" id="KW-1003">Cell membrane</keyword>
<evidence type="ECO:0000256" key="2">
    <source>
        <dbReference type="ARBA" id="ARBA00022448"/>
    </source>
</evidence>
<keyword evidence="14" id="KW-0175">Coiled coil</keyword>
<keyword evidence="6 12" id="KW-1133">Transmembrane helix</keyword>
<accession>A0AA41PXB9</accession>
<dbReference type="GO" id="GO:0046961">
    <property type="term" value="F:proton-transporting ATPase activity, rotational mechanism"/>
    <property type="evidence" value="ECO:0007669"/>
    <property type="project" value="TreeGrafter"/>
</dbReference>
<dbReference type="InterPro" id="IPR002146">
    <property type="entry name" value="ATP_synth_b/b'su_bac/chlpt"/>
</dbReference>
<keyword evidence="5 12" id="KW-0375">Hydrogen ion transport</keyword>
<comment type="function">
    <text evidence="10 12">F(1)F(0) ATP synthase produces ATP from ADP in the presence of a proton or sodium gradient. F-type ATPases consist of two structural domains, F(1) containing the extramembraneous catalytic core and F(0) containing the membrane proton channel, linked together by a central stalk and a peripheral stalk. During catalysis, ATP synthesis in the catalytic domain of F(1) is coupled via a rotary mechanism of the central stalk subunits to proton translocation.</text>
</comment>
<dbReference type="GO" id="GO:0012505">
    <property type="term" value="C:endomembrane system"/>
    <property type="evidence" value="ECO:0007669"/>
    <property type="project" value="UniProtKB-SubCell"/>
</dbReference>
<evidence type="ECO:0000256" key="3">
    <source>
        <dbReference type="ARBA" id="ARBA00022547"/>
    </source>
</evidence>
<evidence type="ECO:0000256" key="6">
    <source>
        <dbReference type="ARBA" id="ARBA00022989"/>
    </source>
</evidence>
<dbReference type="PANTHER" id="PTHR33445">
    <property type="entry name" value="ATP SYNTHASE SUBUNIT B', CHLOROPLASTIC"/>
    <property type="match status" value="1"/>
</dbReference>
<dbReference type="GO" id="GO:0046933">
    <property type="term" value="F:proton-transporting ATP synthase activity, rotational mechanism"/>
    <property type="evidence" value="ECO:0007669"/>
    <property type="project" value="UniProtKB-UniRule"/>
</dbReference>
<dbReference type="EMBL" id="JAKFHA010000003">
    <property type="protein sequence ID" value="MCF2527287.1"/>
    <property type="molecule type" value="Genomic_DNA"/>
</dbReference>
<keyword evidence="3 12" id="KW-0138">CF(0)</keyword>
<reference evidence="15" key="1">
    <citation type="submission" date="2022-01" db="EMBL/GenBank/DDBJ databases">
        <title>Genome-Based Taxonomic Classification of the Phylum Actinobacteria.</title>
        <authorList>
            <person name="Gao Y."/>
        </authorList>
    </citation>
    <scope>NUCLEOTIDE SEQUENCE</scope>
    <source>
        <strain evidence="15">KLBMP 8922</strain>
    </source>
</reference>
<evidence type="ECO:0000256" key="12">
    <source>
        <dbReference type="HAMAP-Rule" id="MF_01398"/>
    </source>
</evidence>
<dbReference type="PANTHER" id="PTHR33445:SF1">
    <property type="entry name" value="ATP SYNTHASE SUBUNIT B"/>
    <property type="match status" value="1"/>
</dbReference>
<sequence length="177" mass="18525">MGPLTPDVADLIVAILAFAFVFAIVGGVLIPRITKVLADRHDALEGGFDRVGRLEEEIREAKAELVRETADARREAARIRQDAVDEGAEAVAEARGEAGRVRDELVAAGRTAIAAERAAAEVVLHAEIGIIATELAAKIIGEQLGEFTASGDTVTRFLAEVEARDAAKSGAAEAADA</sequence>
<evidence type="ECO:0000256" key="1">
    <source>
        <dbReference type="ARBA" id="ARBA00005513"/>
    </source>
</evidence>
<keyword evidence="7 12" id="KW-0406">Ion transport</keyword>
<feature type="transmembrane region" description="Helical" evidence="12">
    <location>
        <begin position="12"/>
        <end position="30"/>
    </location>
</feature>
<evidence type="ECO:0000256" key="13">
    <source>
        <dbReference type="RuleBase" id="RU003848"/>
    </source>
</evidence>
<comment type="subunit">
    <text evidence="12">F-type ATPases have 2 components, F(1) - the catalytic core - and F(0) - the membrane proton channel. F(1) has five subunits: alpha(3), beta(3), gamma(1), delta(1), epsilon(1). F(0) has three main subunits: a(1), b(2) and c(10-14). The alpha and beta chains form an alternating ring which encloses part of the gamma chain. F(1) is attached to F(0) by a central stalk formed by the gamma and epsilon chains, while a peripheral stalk is formed by the delta and b chains.</text>
</comment>
<dbReference type="Pfam" id="PF00430">
    <property type="entry name" value="ATP-synt_B"/>
    <property type="match status" value="1"/>
</dbReference>